<gene>
    <name evidence="1" type="ORF">GA0070611_2360</name>
</gene>
<keyword evidence="2" id="KW-1185">Reference proteome</keyword>
<evidence type="ECO:0000313" key="1">
    <source>
        <dbReference type="EMBL" id="SBT43547.1"/>
    </source>
</evidence>
<dbReference type="EMBL" id="LT594323">
    <property type="protein sequence ID" value="SBT43547.1"/>
    <property type="molecule type" value="Genomic_DNA"/>
</dbReference>
<evidence type="ECO:0000313" key="2">
    <source>
        <dbReference type="Proteomes" id="UP000199385"/>
    </source>
</evidence>
<dbReference type="PATRIC" id="fig|261654.4.peg.2405"/>
<sequence length="226" mass="24135">MAFQPETMLCPPGRVKVSDQSFTAVAPVFVTVMFSVSPVSQALRSTDAHRIARRRAADRRIGHNCAVRRFDSAGGDLVVGVTVRATITSHERWGVMAEVVGHETMGASVDAGVIDSPSGSSRALPEEYPPVGAQVDAVVQEISRYHPPAWIRLTTRATDLRELRRPCGFCGRPTTLSPGGDGVTVDVRSSTGPGCASFDAHRSCLADRLDPDLGGDRARINAVGRD</sequence>
<name>A0A1A8ZI43_9ACTN</name>
<organism evidence="1 2">
    <name type="scientific">Micromonospora auratinigra</name>
    <dbReference type="NCBI Taxonomy" id="261654"/>
    <lineage>
        <taxon>Bacteria</taxon>
        <taxon>Bacillati</taxon>
        <taxon>Actinomycetota</taxon>
        <taxon>Actinomycetes</taxon>
        <taxon>Micromonosporales</taxon>
        <taxon>Micromonosporaceae</taxon>
        <taxon>Micromonospora</taxon>
    </lineage>
</organism>
<dbReference type="AlphaFoldDB" id="A0A1A8ZI43"/>
<proteinExistence type="predicted"/>
<protein>
    <submittedName>
        <fullName evidence="1">Uncharacterized protein</fullName>
    </submittedName>
</protein>
<dbReference type="Proteomes" id="UP000199385">
    <property type="component" value="Chromosome I"/>
</dbReference>
<accession>A0A1A8ZI43</accession>
<reference evidence="2" key="1">
    <citation type="submission" date="2016-06" db="EMBL/GenBank/DDBJ databases">
        <authorList>
            <person name="Varghese N."/>
            <person name="Submissions Spin"/>
        </authorList>
    </citation>
    <scope>NUCLEOTIDE SEQUENCE [LARGE SCALE GENOMIC DNA]</scope>
    <source>
        <strain evidence="2">DSM 44815</strain>
    </source>
</reference>